<dbReference type="InterPro" id="IPR002022">
    <property type="entry name" value="Pec_lyase"/>
</dbReference>
<dbReference type="PANTHER" id="PTHR31683:SF18">
    <property type="entry name" value="PECTATE LYASE 21-RELATED"/>
    <property type="match status" value="1"/>
</dbReference>
<feature type="domain" description="Pectate lyase" evidence="5">
    <location>
        <begin position="122"/>
        <end position="355"/>
    </location>
</feature>
<keyword evidence="3" id="KW-0119">Carbohydrate metabolism</keyword>
<feature type="signal peptide" evidence="4">
    <location>
        <begin position="1"/>
        <end position="27"/>
    </location>
</feature>
<dbReference type="AlphaFoldDB" id="A0A139AZ02"/>
<keyword evidence="4" id="KW-0732">Signal</keyword>
<dbReference type="PANTHER" id="PTHR31683">
    <property type="entry name" value="PECTATE LYASE 18-RELATED"/>
    <property type="match status" value="1"/>
</dbReference>
<feature type="chain" id="PRO_5007296516" evidence="4">
    <location>
        <begin position="28"/>
        <end position="457"/>
    </location>
</feature>
<dbReference type="SMART" id="SM00656">
    <property type="entry name" value="Amb_all"/>
    <property type="match status" value="1"/>
</dbReference>
<dbReference type="InterPro" id="IPR011050">
    <property type="entry name" value="Pectin_lyase_fold/virulence"/>
</dbReference>
<keyword evidence="3" id="KW-0964">Secreted</keyword>
<evidence type="ECO:0000256" key="1">
    <source>
        <dbReference type="ARBA" id="ARBA00010980"/>
    </source>
</evidence>
<evidence type="ECO:0000256" key="3">
    <source>
        <dbReference type="RuleBase" id="RU361173"/>
    </source>
</evidence>
<proteinExistence type="inferred from homology"/>
<dbReference type="STRING" id="1344416.A0A139AZ02"/>
<evidence type="ECO:0000256" key="4">
    <source>
        <dbReference type="SAM" id="SignalP"/>
    </source>
</evidence>
<dbReference type="OrthoDB" id="2121666at2759"/>
<reference evidence="6 7" key="1">
    <citation type="journal article" date="2015" name="Genome Biol. Evol.">
        <title>Phylogenomic analyses indicate that early fungi evolved digesting cell walls of algal ancestors of land plants.</title>
        <authorList>
            <person name="Chang Y."/>
            <person name="Wang S."/>
            <person name="Sekimoto S."/>
            <person name="Aerts A.L."/>
            <person name="Choi C."/>
            <person name="Clum A."/>
            <person name="LaButti K.M."/>
            <person name="Lindquist E.A."/>
            <person name="Yee Ngan C."/>
            <person name="Ohm R.A."/>
            <person name="Salamov A.A."/>
            <person name="Grigoriev I.V."/>
            <person name="Spatafora J.W."/>
            <person name="Berbee M.L."/>
        </authorList>
    </citation>
    <scope>NUCLEOTIDE SEQUENCE [LARGE SCALE GENOMIC DNA]</scope>
    <source>
        <strain evidence="6 7">JEL478</strain>
    </source>
</reference>
<dbReference type="Proteomes" id="UP000070544">
    <property type="component" value="Unassembled WGS sequence"/>
</dbReference>
<dbReference type="InterPro" id="IPR045032">
    <property type="entry name" value="PEL"/>
</dbReference>
<name>A0A139AZ02_GONPJ</name>
<evidence type="ECO:0000313" key="7">
    <source>
        <dbReference type="Proteomes" id="UP000070544"/>
    </source>
</evidence>
<dbReference type="OMA" id="GNWNSQY"/>
<gene>
    <name evidence="6" type="ORF">M427DRAFT_65831</name>
</gene>
<evidence type="ECO:0000259" key="5">
    <source>
        <dbReference type="SMART" id="SM00656"/>
    </source>
</evidence>
<sequence length="457" mass="47700">MGNSHFTTRSAILAFVAAAAVASVCHAAAPAFFGAGPVGWGKDVTGGTGAPTSNIFIVSTLADLQTAAKKKVSPKIIFVKGTIDATVDASGKSKSAATYAAGYDIQTYASSCFTSDGLHSVSSSTCTTQKNLASSGGNAQSADIKIALTDNTSLIGLGSDAKLLGVWISLNKVNNIIIQNIFFEAPRDIFAAWDPTDGDTGNWNSQYDAISVHSATNVWVDHCTFTDGRFPDPSAPLIFKRVQYHDGLIDITVGGDLVTVSNNIVMDHDKTSLIGNGDSKTSDRGLLRTTYYGNMFRRTQSRTPRVRFGQVHLFNNLYYGEIGSAATYPVFAFIGIGVESQIVSESNAFEIDGASNADFAAHTTVIQGGTQISDTGSEFSSTGTSVISGLTLNGVAQSAWVASNHTGSISTVATWTPSSKYSYTVGSKGFANIKSAVLANAGVGKLTVTYTGATGSL</sequence>
<dbReference type="SUPFAM" id="SSF51126">
    <property type="entry name" value="Pectin lyase-like"/>
    <property type="match status" value="1"/>
</dbReference>
<comment type="similarity">
    <text evidence="1 3">Belongs to the polysaccharide lyase 1 family.</text>
</comment>
<dbReference type="GO" id="GO:0000272">
    <property type="term" value="P:polysaccharide catabolic process"/>
    <property type="evidence" value="ECO:0007669"/>
    <property type="project" value="UniProtKB-KW"/>
</dbReference>
<organism evidence="6 7">
    <name type="scientific">Gonapodya prolifera (strain JEL478)</name>
    <name type="common">Monoblepharis prolifera</name>
    <dbReference type="NCBI Taxonomy" id="1344416"/>
    <lineage>
        <taxon>Eukaryota</taxon>
        <taxon>Fungi</taxon>
        <taxon>Fungi incertae sedis</taxon>
        <taxon>Chytridiomycota</taxon>
        <taxon>Chytridiomycota incertae sedis</taxon>
        <taxon>Monoblepharidomycetes</taxon>
        <taxon>Monoblepharidales</taxon>
        <taxon>Gonapodyaceae</taxon>
        <taxon>Gonapodya</taxon>
    </lineage>
</organism>
<accession>A0A139AZ02</accession>
<keyword evidence="7" id="KW-1185">Reference proteome</keyword>
<dbReference type="Gene3D" id="2.160.20.10">
    <property type="entry name" value="Single-stranded right-handed beta-helix, Pectin lyase-like"/>
    <property type="match status" value="1"/>
</dbReference>
<dbReference type="EMBL" id="KQ965732">
    <property type="protein sequence ID" value="KXS21934.1"/>
    <property type="molecule type" value="Genomic_DNA"/>
</dbReference>
<dbReference type="GO" id="GO:0005576">
    <property type="term" value="C:extracellular region"/>
    <property type="evidence" value="ECO:0007669"/>
    <property type="project" value="UniProtKB-SubCell"/>
</dbReference>
<dbReference type="Pfam" id="PF00544">
    <property type="entry name" value="Pectate_lyase_4"/>
    <property type="match status" value="1"/>
</dbReference>
<keyword evidence="2 3" id="KW-0456">Lyase</keyword>
<protein>
    <submittedName>
        <fullName evidence="6">Polysaccharide lyase family 1 protein</fullName>
    </submittedName>
</protein>
<dbReference type="GO" id="GO:0030570">
    <property type="term" value="F:pectate lyase activity"/>
    <property type="evidence" value="ECO:0007669"/>
    <property type="project" value="InterPro"/>
</dbReference>
<evidence type="ECO:0000256" key="2">
    <source>
        <dbReference type="ARBA" id="ARBA00023239"/>
    </source>
</evidence>
<keyword evidence="3" id="KW-0624">Polysaccharide degradation</keyword>
<evidence type="ECO:0000313" key="6">
    <source>
        <dbReference type="EMBL" id="KXS21934.1"/>
    </source>
</evidence>
<dbReference type="InterPro" id="IPR012334">
    <property type="entry name" value="Pectin_lyas_fold"/>
</dbReference>
<comment type="subcellular location">
    <subcellularLocation>
        <location evidence="3">Secreted</location>
    </subcellularLocation>
</comment>